<keyword evidence="1" id="KW-1133">Transmembrane helix</keyword>
<protein>
    <submittedName>
        <fullName evidence="5">Diguanylate cyclase</fullName>
        <ecNumber evidence="5">2.7.7.65</ecNumber>
    </submittedName>
</protein>
<feature type="domain" description="GGDEF" evidence="4">
    <location>
        <begin position="198"/>
        <end position="330"/>
    </location>
</feature>
<evidence type="ECO:0000313" key="5">
    <source>
        <dbReference type="EMBL" id="MEX0430645.1"/>
    </source>
</evidence>
<dbReference type="Pfam" id="PF13426">
    <property type="entry name" value="PAS_9"/>
    <property type="match status" value="1"/>
</dbReference>
<keyword evidence="5" id="KW-0548">Nucleotidyltransferase</keyword>
<keyword evidence="1" id="KW-0472">Membrane</keyword>
<dbReference type="InterPro" id="IPR001610">
    <property type="entry name" value="PAC"/>
</dbReference>
<evidence type="ECO:0000259" key="3">
    <source>
        <dbReference type="PROSITE" id="PS50113"/>
    </source>
</evidence>
<dbReference type="InterPro" id="IPR000700">
    <property type="entry name" value="PAS-assoc_C"/>
</dbReference>
<feature type="transmembrane region" description="Helical" evidence="1">
    <location>
        <begin position="9"/>
        <end position="30"/>
    </location>
</feature>
<keyword evidence="1" id="KW-0812">Transmembrane</keyword>
<proteinExistence type="predicted"/>
<dbReference type="Gene3D" id="3.30.70.270">
    <property type="match status" value="1"/>
</dbReference>
<dbReference type="InterPro" id="IPR000160">
    <property type="entry name" value="GGDEF_dom"/>
</dbReference>
<dbReference type="PANTHER" id="PTHR46663">
    <property type="entry name" value="DIGUANYLATE CYCLASE DGCT-RELATED"/>
    <property type="match status" value="1"/>
</dbReference>
<dbReference type="SMART" id="SM00086">
    <property type="entry name" value="PAC"/>
    <property type="match status" value="1"/>
</dbReference>
<dbReference type="PROSITE" id="PS50112">
    <property type="entry name" value="PAS"/>
    <property type="match status" value="1"/>
</dbReference>
<organism evidence="5 6">
    <name type="scientific">Spiribacter insolitus</name>
    <dbReference type="NCBI Taxonomy" id="3122417"/>
    <lineage>
        <taxon>Bacteria</taxon>
        <taxon>Pseudomonadati</taxon>
        <taxon>Pseudomonadota</taxon>
        <taxon>Gammaproteobacteria</taxon>
        <taxon>Chromatiales</taxon>
        <taxon>Ectothiorhodospiraceae</taxon>
        <taxon>Spiribacter</taxon>
    </lineage>
</organism>
<feature type="domain" description="PAC" evidence="3">
    <location>
        <begin position="114"/>
        <end position="166"/>
    </location>
</feature>
<dbReference type="CDD" id="cd00130">
    <property type="entry name" value="PAS"/>
    <property type="match status" value="1"/>
</dbReference>
<dbReference type="Proteomes" id="UP001556637">
    <property type="component" value="Unassembled WGS sequence"/>
</dbReference>
<dbReference type="GO" id="GO:0052621">
    <property type="term" value="F:diguanylate cyclase activity"/>
    <property type="evidence" value="ECO:0007669"/>
    <property type="project" value="UniProtKB-EC"/>
</dbReference>
<feature type="domain" description="PAS" evidence="2">
    <location>
        <begin position="40"/>
        <end position="110"/>
    </location>
</feature>
<dbReference type="PROSITE" id="PS50887">
    <property type="entry name" value="GGDEF"/>
    <property type="match status" value="1"/>
</dbReference>
<evidence type="ECO:0000259" key="2">
    <source>
        <dbReference type="PROSITE" id="PS50112"/>
    </source>
</evidence>
<dbReference type="Pfam" id="PF00990">
    <property type="entry name" value="GGDEF"/>
    <property type="match status" value="1"/>
</dbReference>
<dbReference type="PROSITE" id="PS50113">
    <property type="entry name" value="PAC"/>
    <property type="match status" value="1"/>
</dbReference>
<keyword evidence="6" id="KW-1185">Reference proteome</keyword>
<reference evidence="5 6" key="1">
    <citation type="submission" date="2024-02" db="EMBL/GenBank/DDBJ databases">
        <title>New especies of Spiribacter isolated from saline water.</title>
        <authorList>
            <person name="Leon M.J."/>
            <person name="De La Haba R."/>
            <person name="Sanchez-Porro C."/>
            <person name="Ventosa A."/>
        </authorList>
    </citation>
    <scope>NUCLEOTIDE SEQUENCE [LARGE SCALE GENOMIC DNA]</scope>
    <source>
        <strain evidence="6">ag22IC4-189</strain>
    </source>
</reference>
<dbReference type="NCBIfam" id="TIGR00254">
    <property type="entry name" value="GGDEF"/>
    <property type="match status" value="1"/>
</dbReference>
<dbReference type="EC" id="2.7.7.65" evidence="5"/>
<evidence type="ECO:0000259" key="4">
    <source>
        <dbReference type="PROSITE" id="PS50887"/>
    </source>
</evidence>
<dbReference type="EMBL" id="JBAKFF010000001">
    <property type="protein sequence ID" value="MEX0430645.1"/>
    <property type="molecule type" value="Genomic_DNA"/>
</dbReference>
<dbReference type="InterPro" id="IPR000014">
    <property type="entry name" value="PAS"/>
</dbReference>
<dbReference type="InterPro" id="IPR035965">
    <property type="entry name" value="PAS-like_dom_sf"/>
</dbReference>
<dbReference type="InterPro" id="IPR052163">
    <property type="entry name" value="DGC-Regulatory_Protein"/>
</dbReference>
<dbReference type="CDD" id="cd01949">
    <property type="entry name" value="GGDEF"/>
    <property type="match status" value="1"/>
</dbReference>
<dbReference type="InterPro" id="IPR043128">
    <property type="entry name" value="Rev_trsase/Diguanyl_cyclase"/>
</dbReference>
<evidence type="ECO:0000313" key="6">
    <source>
        <dbReference type="Proteomes" id="UP001556637"/>
    </source>
</evidence>
<name>A0ABV3T8R0_9GAMM</name>
<dbReference type="RefSeq" id="WP_367983433.1">
    <property type="nucleotide sequence ID" value="NZ_JBAKFF010000001.1"/>
</dbReference>
<dbReference type="SUPFAM" id="SSF55785">
    <property type="entry name" value="PYP-like sensor domain (PAS domain)"/>
    <property type="match status" value="1"/>
</dbReference>
<dbReference type="PANTHER" id="PTHR46663:SF3">
    <property type="entry name" value="SLL0267 PROTEIN"/>
    <property type="match status" value="1"/>
</dbReference>
<accession>A0ABV3T8R0</accession>
<gene>
    <name evidence="5" type="ORF">V6X30_04405</name>
</gene>
<evidence type="ECO:0000256" key="1">
    <source>
        <dbReference type="SAM" id="Phobius"/>
    </source>
</evidence>
<keyword evidence="5" id="KW-0808">Transferase</keyword>
<sequence length="330" mass="36966">MEFVVRHELAIGLFGVLLVIFVVSAAIWWARHQEKESETRLKLAASVFDACREGIIITDANHRVLDVNRAFTELLGYTLDEIQHRHVSLIFFPTESQTLLPEMVQALDHGSGEWNGEVRYRSREGKSLPAEASISTVRDGSQETQHHVAVFRDIRARLRYEAELRWIASYDPLTGLANRRLLADQLEKAMARAEERHASFRVCMLDLDGFKPINDQHGHEAGDKVLIQVAERLQAHLHRSETAARLGGDEFVLVLGGNRSDDAIEDILAVVEEPIRLDSPPVIVQVSASLGMAAFDPHAPVDGDLLLRRADQAAYRAKEQGGGRWARFMG</sequence>
<dbReference type="NCBIfam" id="TIGR00229">
    <property type="entry name" value="sensory_box"/>
    <property type="match status" value="1"/>
</dbReference>
<dbReference type="SMART" id="SM00267">
    <property type="entry name" value="GGDEF"/>
    <property type="match status" value="1"/>
</dbReference>
<dbReference type="Gene3D" id="3.30.450.20">
    <property type="entry name" value="PAS domain"/>
    <property type="match status" value="1"/>
</dbReference>
<dbReference type="SMART" id="SM00091">
    <property type="entry name" value="PAS"/>
    <property type="match status" value="1"/>
</dbReference>
<dbReference type="SUPFAM" id="SSF55073">
    <property type="entry name" value="Nucleotide cyclase"/>
    <property type="match status" value="1"/>
</dbReference>
<comment type="caution">
    <text evidence="5">The sequence shown here is derived from an EMBL/GenBank/DDBJ whole genome shotgun (WGS) entry which is preliminary data.</text>
</comment>
<dbReference type="InterPro" id="IPR029787">
    <property type="entry name" value="Nucleotide_cyclase"/>
</dbReference>